<reference evidence="1 2" key="1">
    <citation type="submission" date="2024-09" db="EMBL/GenBank/DDBJ databases">
        <authorList>
            <person name="Sun Q."/>
            <person name="Mori K."/>
        </authorList>
    </citation>
    <scope>NUCLEOTIDE SEQUENCE [LARGE SCALE GENOMIC DNA]</scope>
    <source>
        <strain evidence="1 2">CCM 3426</strain>
    </source>
</reference>
<evidence type="ECO:0000313" key="2">
    <source>
        <dbReference type="Proteomes" id="UP001589647"/>
    </source>
</evidence>
<gene>
    <name evidence="1" type="ORF">ACFFV7_39660</name>
</gene>
<proteinExistence type="predicted"/>
<dbReference type="EMBL" id="JBHMEI010000050">
    <property type="protein sequence ID" value="MFB9207359.1"/>
    <property type="molecule type" value="Genomic_DNA"/>
</dbReference>
<accession>A0ABV5IUB8</accession>
<sequence length="150" mass="16936">MSLPVECATDLGEGWTDRPWRLDLCRDGTLSIRRHGEQPFNGVARPVAFTWEKETLQMAQVSFGRLWPERDRRLTYEEGYRCIWHGWLPGTRWQLSAVMRVLDIALEGDDVDAAAIEALRLSRLVESASAELDRLVADKSTQTHAPSGAA</sequence>
<dbReference type="Proteomes" id="UP001589647">
    <property type="component" value="Unassembled WGS sequence"/>
</dbReference>
<comment type="caution">
    <text evidence="1">The sequence shown here is derived from an EMBL/GenBank/DDBJ whole genome shotgun (WGS) entry which is preliminary data.</text>
</comment>
<keyword evidence="2" id="KW-1185">Reference proteome</keyword>
<organism evidence="1 2">
    <name type="scientific">Nonomuraea spiralis</name>
    <dbReference type="NCBI Taxonomy" id="46182"/>
    <lineage>
        <taxon>Bacteria</taxon>
        <taxon>Bacillati</taxon>
        <taxon>Actinomycetota</taxon>
        <taxon>Actinomycetes</taxon>
        <taxon>Streptosporangiales</taxon>
        <taxon>Streptosporangiaceae</taxon>
        <taxon>Nonomuraea</taxon>
    </lineage>
</organism>
<protein>
    <submittedName>
        <fullName evidence="1">Uncharacterized protein</fullName>
    </submittedName>
</protein>
<evidence type="ECO:0000313" key="1">
    <source>
        <dbReference type="EMBL" id="MFB9207359.1"/>
    </source>
</evidence>
<name>A0ABV5IUB8_9ACTN</name>
<dbReference type="RefSeq" id="WP_189654085.1">
    <property type="nucleotide sequence ID" value="NZ_BMRC01000056.1"/>
</dbReference>